<evidence type="ECO:0000256" key="1">
    <source>
        <dbReference type="SAM" id="MobiDB-lite"/>
    </source>
</evidence>
<keyword evidence="3" id="KW-1185">Reference proteome</keyword>
<name>I2GKU5_9BACT</name>
<gene>
    <name evidence="2" type="ORF">BN8_03701</name>
</gene>
<dbReference type="EMBL" id="CAIT01000007">
    <property type="protein sequence ID" value="CCH54521.1"/>
    <property type="molecule type" value="Genomic_DNA"/>
</dbReference>
<sequence>MAKKRDDQTGRNSKKGQVMIKEEKERPRTNTNRTEFRYKDSKSDDKKNSNKE</sequence>
<evidence type="ECO:0000313" key="3">
    <source>
        <dbReference type="Proteomes" id="UP000009309"/>
    </source>
</evidence>
<dbReference type="AlphaFoldDB" id="I2GKU5"/>
<feature type="compositionally biased region" description="Basic and acidic residues" evidence="1">
    <location>
        <begin position="20"/>
        <end position="52"/>
    </location>
</feature>
<accession>I2GKU5</accession>
<proteinExistence type="predicted"/>
<organism evidence="2 3">
    <name type="scientific">Fibrisoma limi BUZ 3</name>
    <dbReference type="NCBI Taxonomy" id="1185876"/>
    <lineage>
        <taxon>Bacteria</taxon>
        <taxon>Pseudomonadati</taxon>
        <taxon>Bacteroidota</taxon>
        <taxon>Cytophagia</taxon>
        <taxon>Cytophagales</taxon>
        <taxon>Spirosomataceae</taxon>
        <taxon>Fibrisoma</taxon>
    </lineage>
</organism>
<protein>
    <submittedName>
        <fullName evidence="2">Uncharacterized protein</fullName>
    </submittedName>
</protein>
<dbReference type="Proteomes" id="UP000009309">
    <property type="component" value="Unassembled WGS sequence"/>
</dbReference>
<feature type="region of interest" description="Disordered" evidence="1">
    <location>
        <begin position="1"/>
        <end position="52"/>
    </location>
</feature>
<evidence type="ECO:0000313" key="2">
    <source>
        <dbReference type="EMBL" id="CCH54521.1"/>
    </source>
</evidence>
<reference evidence="2 3" key="1">
    <citation type="journal article" date="2012" name="J. Bacteriol.">
        <title>Genome Sequence of the Filamentous Bacterium Fibrisoma limi BUZ 3T.</title>
        <authorList>
            <person name="Filippini M."/>
            <person name="Qi W."/>
            <person name="Jaenicke S."/>
            <person name="Goesmann A."/>
            <person name="Smits T.H."/>
            <person name="Bagheri H.C."/>
        </authorList>
    </citation>
    <scope>NUCLEOTIDE SEQUENCE [LARGE SCALE GENOMIC DNA]</scope>
    <source>
        <strain evidence="3">BUZ 3T</strain>
    </source>
</reference>
<comment type="caution">
    <text evidence="2">The sequence shown here is derived from an EMBL/GenBank/DDBJ whole genome shotgun (WGS) entry which is preliminary data.</text>
</comment>